<evidence type="ECO:0008006" key="4">
    <source>
        <dbReference type="Google" id="ProtNLM"/>
    </source>
</evidence>
<comment type="caution">
    <text evidence="2">The sequence shown here is derived from an EMBL/GenBank/DDBJ whole genome shotgun (WGS) entry which is preliminary data.</text>
</comment>
<proteinExistence type="predicted"/>
<dbReference type="AlphaFoldDB" id="A0A371IAY9"/>
<evidence type="ECO:0000313" key="2">
    <source>
        <dbReference type="EMBL" id="RDY12213.1"/>
    </source>
</evidence>
<evidence type="ECO:0000313" key="3">
    <source>
        <dbReference type="Proteomes" id="UP000257109"/>
    </source>
</evidence>
<organism evidence="2 3">
    <name type="scientific">Mucuna pruriens</name>
    <name type="common">Velvet bean</name>
    <name type="synonym">Dolichos pruriens</name>
    <dbReference type="NCBI Taxonomy" id="157652"/>
    <lineage>
        <taxon>Eukaryota</taxon>
        <taxon>Viridiplantae</taxon>
        <taxon>Streptophyta</taxon>
        <taxon>Embryophyta</taxon>
        <taxon>Tracheophyta</taxon>
        <taxon>Spermatophyta</taxon>
        <taxon>Magnoliopsida</taxon>
        <taxon>eudicotyledons</taxon>
        <taxon>Gunneridae</taxon>
        <taxon>Pentapetalae</taxon>
        <taxon>rosids</taxon>
        <taxon>fabids</taxon>
        <taxon>Fabales</taxon>
        <taxon>Fabaceae</taxon>
        <taxon>Papilionoideae</taxon>
        <taxon>50 kb inversion clade</taxon>
        <taxon>NPAAA clade</taxon>
        <taxon>indigoferoid/millettioid clade</taxon>
        <taxon>Phaseoleae</taxon>
        <taxon>Mucuna</taxon>
    </lineage>
</organism>
<gene>
    <name evidence="2" type="ORF">CR513_03016</name>
</gene>
<sequence length="247" mass="28530">MRWVACDARLILTNFITELHILALTFLPLNDHPCAASFSWSDVAAELDSELALSYKLKSGLIHLLPKFHSLVGEDPHKHLKEFHVVFSPMRPQRIPEDYIKMKVFPFSLDEVANDWLYLQSIMFNTWGDMKCMFLEKFFLAYKTTTIWKEICGIRQHFGRYCMNIGIGLLMMGQNMVDAASGRAVMDKTPTIVRHLILNMLRSGRELPQLVTLQPKLISNREPTPKYRNSQRHPTAIPQLNSLDKEI</sequence>
<dbReference type="EMBL" id="QJKJ01000510">
    <property type="protein sequence ID" value="RDY12213.1"/>
    <property type="molecule type" value="Genomic_DNA"/>
</dbReference>
<name>A0A371IAY9_MUCPR</name>
<feature type="non-terminal residue" evidence="2">
    <location>
        <position position="1"/>
    </location>
</feature>
<dbReference type="PANTHER" id="PTHR33223:SF3">
    <property type="match status" value="1"/>
</dbReference>
<dbReference type="Proteomes" id="UP000257109">
    <property type="component" value="Unassembled WGS sequence"/>
</dbReference>
<feature type="region of interest" description="Disordered" evidence="1">
    <location>
        <begin position="220"/>
        <end position="247"/>
    </location>
</feature>
<feature type="compositionally biased region" description="Polar residues" evidence="1">
    <location>
        <begin position="238"/>
        <end position="247"/>
    </location>
</feature>
<accession>A0A371IAY9</accession>
<evidence type="ECO:0000256" key="1">
    <source>
        <dbReference type="SAM" id="MobiDB-lite"/>
    </source>
</evidence>
<reference evidence="2" key="1">
    <citation type="submission" date="2018-05" db="EMBL/GenBank/DDBJ databases">
        <title>Draft genome of Mucuna pruriens seed.</title>
        <authorList>
            <person name="Nnadi N.E."/>
            <person name="Vos R."/>
            <person name="Hasami M.H."/>
            <person name="Devisetty U.K."/>
            <person name="Aguiy J.C."/>
        </authorList>
    </citation>
    <scope>NUCLEOTIDE SEQUENCE [LARGE SCALE GENOMIC DNA]</scope>
    <source>
        <strain evidence="2">JCA_2017</strain>
    </source>
</reference>
<keyword evidence="3" id="KW-1185">Reference proteome</keyword>
<protein>
    <recommendedName>
        <fullName evidence="4">Retrotransposon gag domain-containing protein</fullName>
    </recommendedName>
</protein>
<dbReference type="PANTHER" id="PTHR33223">
    <property type="entry name" value="CCHC-TYPE DOMAIN-CONTAINING PROTEIN"/>
    <property type="match status" value="1"/>
</dbReference>